<evidence type="ECO:0000313" key="1">
    <source>
        <dbReference type="EMBL" id="MFC0270652.1"/>
    </source>
</evidence>
<accession>A0ABV6GAD5</accession>
<organism evidence="1 2">
    <name type="scientific">Metabacillus herbersteinensis</name>
    <dbReference type="NCBI Taxonomy" id="283816"/>
    <lineage>
        <taxon>Bacteria</taxon>
        <taxon>Bacillati</taxon>
        <taxon>Bacillota</taxon>
        <taxon>Bacilli</taxon>
        <taxon>Bacillales</taxon>
        <taxon>Bacillaceae</taxon>
        <taxon>Metabacillus</taxon>
    </lineage>
</organism>
<sequence>MIKLFVSDLDGTLLNLKKEVSPTDIQSLKKLKESDVDICLATGRMDIEIAEVLKMIGETYHRISQNGAFVRTKDHQSLHSFTFEYQLAKEIFEKVRNMPFITLIADYEKNYTEKRDELIVQLESRMFAPIEENIELLTALGQSIIPSKISILGEYEDLSAFQKQLVECRSDEVETYISDEHCLDVLPKNISKGNALMVLMEHLGIKTDEIACIGDSFNDIPMFQLTPHSFAMDIALPQVKKEAAYVVSSVSEAIEKVLELNKSIV</sequence>
<dbReference type="Proteomes" id="UP001589854">
    <property type="component" value="Unassembled WGS sequence"/>
</dbReference>
<reference evidence="1 2" key="1">
    <citation type="submission" date="2024-09" db="EMBL/GenBank/DDBJ databases">
        <authorList>
            <person name="Sun Q."/>
            <person name="Mori K."/>
        </authorList>
    </citation>
    <scope>NUCLEOTIDE SEQUENCE [LARGE SCALE GENOMIC DNA]</scope>
    <source>
        <strain evidence="1 2">CCM 7228</strain>
    </source>
</reference>
<dbReference type="Pfam" id="PF08282">
    <property type="entry name" value="Hydrolase_3"/>
    <property type="match status" value="1"/>
</dbReference>
<name>A0ABV6GAD5_9BACI</name>
<dbReference type="InterPro" id="IPR000150">
    <property type="entry name" value="Cof"/>
</dbReference>
<keyword evidence="1" id="KW-0378">Hydrolase</keyword>
<dbReference type="NCBIfam" id="TIGR01484">
    <property type="entry name" value="HAD-SF-IIB"/>
    <property type="match status" value="1"/>
</dbReference>
<dbReference type="Gene3D" id="3.30.1240.10">
    <property type="match status" value="1"/>
</dbReference>
<keyword evidence="2" id="KW-1185">Reference proteome</keyword>
<dbReference type="SFLD" id="SFLDG01140">
    <property type="entry name" value="C2.B:_Phosphomannomutase_and_P"/>
    <property type="match status" value="1"/>
</dbReference>
<dbReference type="PROSITE" id="PS01228">
    <property type="entry name" value="COF_1"/>
    <property type="match status" value="1"/>
</dbReference>
<gene>
    <name evidence="1" type="ORF">ACFFIX_04200</name>
</gene>
<dbReference type="InterPro" id="IPR036412">
    <property type="entry name" value="HAD-like_sf"/>
</dbReference>
<comment type="caution">
    <text evidence="1">The sequence shown here is derived from an EMBL/GenBank/DDBJ whole genome shotgun (WGS) entry which is preliminary data.</text>
</comment>
<dbReference type="PANTHER" id="PTHR10000:SF8">
    <property type="entry name" value="HAD SUPERFAMILY HYDROLASE-LIKE, TYPE 3"/>
    <property type="match status" value="1"/>
</dbReference>
<evidence type="ECO:0000313" key="2">
    <source>
        <dbReference type="Proteomes" id="UP001589854"/>
    </source>
</evidence>
<proteinExistence type="predicted"/>
<dbReference type="GO" id="GO:0016787">
    <property type="term" value="F:hydrolase activity"/>
    <property type="evidence" value="ECO:0007669"/>
    <property type="project" value="UniProtKB-KW"/>
</dbReference>
<dbReference type="Gene3D" id="3.40.50.1000">
    <property type="entry name" value="HAD superfamily/HAD-like"/>
    <property type="match status" value="1"/>
</dbReference>
<protein>
    <submittedName>
        <fullName evidence="1">Cof-type HAD-IIB family hydrolase</fullName>
    </submittedName>
</protein>
<dbReference type="InterPro" id="IPR023214">
    <property type="entry name" value="HAD_sf"/>
</dbReference>
<dbReference type="RefSeq" id="WP_378930838.1">
    <property type="nucleotide sequence ID" value="NZ_JBHLVO010000002.1"/>
</dbReference>
<dbReference type="PANTHER" id="PTHR10000">
    <property type="entry name" value="PHOSPHOSERINE PHOSPHATASE"/>
    <property type="match status" value="1"/>
</dbReference>
<dbReference type="InterPro" id="IPR006379">
    <property type="entry name" value="HAD-SF_hydro_IIB"/>
</dbReference>
<dbReference type="NCBIfam" id="TIGR00099">
    <property type="entry name" value="Cof-subfamily"/>
    <property type="match status" value="1"/>
</dbReference>
<dbReference type="SFLD" id="SFLDS00003">
    <property type="entry name" value="Haloacid_Dehalogenase"/>
    <property type="match status" value="1"/>
</dbReference>
<dbReference type="EMBL" id="JBHLVO010000002">
    <property type="protein sequence ID" value="MFC0270652.1"/>
    <property type="molecule type" value="Genomic_DNA"/>
</dbReference>
<dbReference type="SUPFAM" id="SSF56784">
    <property type="entry name" value="HAD-like"/>
    <property type="match status" value="1"/>
</dbReference>